<evidence type="ECO:0000313" key="1">
    <source>
        <dbReference type="EMBL" id="TPE49174.1"/>
    </source>
</evidence>
<evidence type="ECO:0000313" key="2">
    <source>
        <dbReference type="Proteomes" id="UP000315901"/>
    </source>
</evidence>
<dbReference type="OrthoDB" id="9814866at2"/>
<dbReference type="RefSeq" id="WP_140589691.1">
    <property type="nucleotide sequence ID" value="NZ_VFRR01000026.1"/>
</dbReference>
<accession>A0A501WLY5</accession>
<keyword evidence="2" id="KW-1185">Reference proteome</keyword>
<comment type="caution">
    <text evidence="1">The sequence shown here is derived from an EMBL/GenBank/DDBJ whole genome shotgun (WGS) entry which is preliminary data.</text>
</comment>
<dbReference type="Proteomes" id="UP000315901">
    <property type="component" value="Unassembled WGS sequence"/>
</dbReference>
<gene>
    <name evidence="1" type="ORF">FJM67_12275</name>
</gene>
<sequence length="662" mass="75505">MDSFISAYEQKLKQLISDVNYYDKNLKSLSDWWGKIALIGKINSLDVAATILEDMDTARSSFHELQDRLIQKLVYQHARKAILHHQSRCQMAIDVLIRNLFERTADIGFLSSDSAVINYILQDTRSADDVVAMRQRMQDYVDKYTVYNDALILSKHGDVLFQLSSDRPQPAIYEDCVKQALAAPDDFVEYFGPSAMRQDGKSHLFYLHSVRDGFDVIGVVVLCFRFRNEITTIFEQLSDDDEVPYVIVNEKGEVLNQLRKHGDFLPKYIPNPDRPSVLTHNDTEMLLVSTPGNPYQGYPGPKGWRACALMPMKGFAKRLERDTKLLDSLPPLKELPRLFSNDLLDIRTRSTLINNDLELIVLNGIITAARSDSAEFMPVLEAIKGIGRDIDSMFAKSIESLFSTILFSQLDEVKLQAELAVDIVDRNLYERANDCRWWAQNPSIREALAERPVDKAKITQTLRFIHRLYTVYHELYVYDKERHYVALSTEEGQQFLGAKVGEQQATGQALELKDIQEYSVSAFAPSDLYHHQSTYIYNGAIRDPDAPQKVIGGIGIVFDAFVEFQAILRDVLPKHHDHEAFAVFTDEQGRVISCSDDRYAVHDVFMPDIPLDKLKSQGSLAVPYRLGEHHYLMGVALSQGYREFKKQDGYRAPILAWVLLPC</sequence>
<organism evidence="1 2">
    <name type="scientific">Maribrevibacterium harenarium</name>
    <dbReference type="NCBI Taxonomy" id="2589817"/>
    <lineage>
        <taxon>Bacteria</taxon>
        <taxon>Pseudomonadati</taxon>
        <taxon>Pseudomonadota</taxon>
        <taxon>Gammaproteobacteria</taxon>
        <taxon>Oceanospirillales</taxon>
        <taxon>Oceanospirillaceae</taxon>
        <taxon>Maribrevibacterium</taxon>
    </lineage>
</organism>
<evidence type="ECO:0008006" key="3">
    <source>
        <dbReference type="Google" id="ProtNLM"/>
    </source>
</evidence>
<name>A0A501WLY5_9GAMM</name>
<dbReference type="AlphaFoldDB" id="A0A501WLY5"/>
<proteinExistence type="predicted"/>
<dbReference type="EMBL" id="VFRR01000026">
    <property type="protein sequence ID" value="TPE49174.1"/>
    <property type="molecule type" value="Genomic_DNA"/>
</dbReference>
<reference evidence="1 2" key="1">
    <citation type="submission" date="2019-06" db="EMBL/GenBank/DDBJ databases">
        <title>A novel bacterium of genus Marinomonas, isolated from coastal sand.</title>
        <authorList>
            <person name="Huang H."/>
            <person name="Mo K."/>
            <person name="Hu Y."/>
        </authorList>
    </citation>
    <scope>NUCLEOTIDE SEQUENCE [LARGE SCALE GENOMIC DNA]</scope>
    <source>
        <strain evidence="1 2">HB171799</strain>
    </source>
</reference>
<protein>
    <recommendedName>
        <fullName evidence="3">Cache domain-containing protein</fullName>
    </recommendedName>
</protein>